<dbReference type="PANTHER" id="PTHR22854:SF2">
    <property type="entry name" value="INDOLE-3-GLYCEROL-PHOSPHATE SYNTHASE"/>
    <property type="match status" value="1"/>
</dbReference>
<dbReference type="InterPro" id="IPR001468">
    <property type="entry name" value="Indole-3-GlycerolPSynthase_CS"/>
</dbReference>
<evidence type="ECO:0000313" key="10">
    <source>
        <dbReference type="EMBL" id="QAR30155.1"/>
    </source>
</evidence>
<keyword evidence="4" id="KW-0028">Amino-acid biosynthesis</keyword>
<dbReference type="GO" id="GO:0004425">
    <property type="term" value="F:indole-3-glycerol-phosphate synthase activity"/>
    <property type="evidence" value="ECO:0007669"/>
    <property type="project" value="UniProtKB-EC"/>
</dbReference>
<comment type="catalytic activity">
    <reaction evidence="1">
        <text>1-(2-carboxyphenylamino)-1-deoxy-D-ribulose 5-phosphate + H(+) = (1S,2R)-1-C-(indol-3-yl)glycerol 3-phosphate + CO2 + H2O</text>
        <dbReference type="Rhea" id="RHEA:23476"/>
        <dbReference type="ChEBI" id="CHEBI:15377"/>
        <dbReference type="ChEBI" id="CHEBI:15378"/>
        <dbReference type="ChEBI" id="CHEBI:16526"/>
        <dbReference type="ChEBI" id="CHEBI:58613"/>
        <dbReference type="ChEBI" id="CHEBI:58866"/>
        <dbReference type="EC" id="4.1.1.48"/>
    </reaction>
</comment>
<dbReference type="GO" id="GO:0000162">
    <property type="term" value="P:L-tryptophan biosynthetic process"/>
    <property type="evidence" value="ECO:0007669"/>
    <property type="project" value="UniProtKB-UniPathway"/>
</dbReference>
<gene>
    <name evidence="10" type="primary">trpC</name>
    <name evidence="10" type="ORF">EQP59_01675</name>
</gene>
<evidence type="ECO:0000256" key="6">
    <source>
        <dbReference type="ARBA" id="ARBA00022822"/>
    </source>
</evidence>
<name>A0A3R5UWD3_ORNRH</name>
<evidence type="ECO:0000256" key="3">
    <source>
        <dbReference type="ARBA" id="ARBA00012362"/>
    </source>
</evidence>
<keyword evidence="8 10" id="KW-0456">Lyase</keyword>
<dbReference type="Gene3D" id="3.20.20.70">
    <property type="entry name" value="Aldolase class I"/>
    <property type="match status" value="1"/>
</dbReference>
<dbReference type="InterPro" id="IPR045186">
    <property type="entry name" value="Indole-3-glycerol_P_synth"/>
</dbReference>
<feature type="domain" description="Indole-3-glycerol phosphate synthase" evidence="9">
    <location>
        <begin position="4"/>
        <end position="251"/>
    </location>
</feature>
<proteinExistence type="predicted"/>
<dbReference type="Pfam" id="PF00218">
    <property type="entry name" value="IGPS"/>
    <property type="match status" value="1"/>
</dbReference>
<dbReference type="NCBIfam" id="NF001377">
    <property type="entry name" value="PRK00278.2-4"/>
    <property type="match status" value="1"/>
</dbReference>
<dbReference type="PANTHER" id="PTHR22854">
    <property type="entry name" value="TRYPTOPHAN BIOSYNTHESIS PROTEIN"/>
    <property type="match status" value="1"/>
</dbReference>
<dbReference type="AlphaFoldDB" id="A0A3R5UWD3"/>
<dbReference type="PROSITE" id="PS00614">
    <property type="entry name" value="IGPS"/>
    <property type="match status" value="1"/>
</dbReference>
<evidence type="ECO:0000256" key="7">
    <source>
        <dbReference type="ARBA" id="ARBA00023141"/>
    </source>
</evidence>
<dbReference type="Proteomes" id="UP000287701">
    <property type="component" value="Chromosome"/>
</dbReference>
<dbReference type="RefSeq" id="WP_128500662.1">
    <property type="nucleotide sequence ID" value="NZ_CP035107.1"/>
</dbReference>
<reference evidence="10 11" key="1">
    <citation type="submission" date="2019-01" db="EMBL/GenBank/DDBJ databases">
        <title>Whole Genome of Ornithobacterium rhinotracheale FARPER-174b.</title>
        <authorList>
            <person name="Tataje-Lavanda L.A."/>
            <person name="Montalvan A."/>
            <person name="Montesinos R."/>
            <person name="Zimic M."/>
            <person name="Fernandez-Sanchez M."/>
            <person name="Fernandez-Diaz M."/>
        </authorList>
    </citation>
    <scope>NUCLEOTIDE SEQUENCE [LARGE SCALE GENOMIC DNA]</scope>
    <source>
        <strain evidence="10 11">FARPER-174b</strain>
    </source>
</reference>
<accession>A0A3R5UWD3</accession>
<dbReference type="InterPro" id="IPR011060">
    <property type="entry name" value="RibuloseP-bd_barrel"/>
</dbReference>
<dbReference type="InterPro" id="IPR013798">
    <property type="entry name" value="Indole-3-glycerol_P_synth_dom"/>
</dbReference>
<dbReference type="EC" id="4.1.1.48" evidence="3"/>
<evidence type="ECO:0000259" key="9">
    <source>
        <dbReference type="Pfam" id="PF00218"/>
    </source>
</evidence>
<keyword evidence="6" id="KW-0822">Tryptophan biosynthesis</keyword>
<dbReference type="EMBL" id="CP035107">
    <property type="protein sequence ID" value="QAR30155.1"/>
    <property type="molecule type" value="Genomic_DNA"/>
</dbReference>
<dbReference type="GO" id="GO:0004640">
    <property type="term" value="F:phosphoribosylanthranilate isomerase activity"/>
    <property type="evidence" value="ECO:0007669"/>
    <property type="project" value="TreeGrafter"/>
</dbReference>
<sequence length="259" mass="30061">MSILDKIVAHKKEEIEFEKRRISVEELMDRKHFHRKTMNFAWHLKENPFGIIAEFKRKSPSKRDINIEAKVEDIVPIYKECGAACVSVLTDSHFFGGSLEDLKNARKFGLPLLRKDFILDPYQLYQAKAFGADAVLLIANILERNQIKDLTDYAKDLGLQVLLEFYGGEDFSKYYNIVKMVGINNRNLNTFEVDYQHAIRMRNELPAEVLSVAESAIYSPEIYLELKKNGFDAFLMGEYFMKTNQPEETFKNFILAIQP</sequence>
<keyword evidence="7" id="KW-0057">Aromatic amino acid biosynthesis</keyword>
<evidence type="ECO:0000256" key="4">
    <source>
        <dbReference type="ARBA" id="ARBA00022605"/>
    </source>
</evidence>
<protein>
    <recommendedName>
        <fullName evidence="3">indole-3-glycerol-phosphate synthase</fullName>
        <ecNumber evidence="3">4.1.1.48</ecNumber>
    </recommendedName>
</protein>
<evidence type="ECO:0000313" key="11">
    <source>
        <dbReference type="Proteomes" id="UP000287701"/>
    </source>
</evidence>
<dbReference type="InterPro" id="IPR013785">
    <property type="entry name" value="Aldolase_TIM"/>
</dbReference>
<evidence type="ECO:0000256" key="5">
    <source>
        <dbReference type="ARBA" id="ARBA00022793"/>
    </source>
</evidence>
<comment type="pathway">
    <text evidence="2">Amino-acid biosynthesis; L-tryptophan biosynthesis; L-tryptophan from chorismate: step 4/5.</text>
</comment>
<evidence type="ECO:0000256" key="1">
    <source>
        <dbReference type="ARBA" id="ARBA00001633"/>
    </source>
</evidence>
<dbReference type="SUPFAM" id="SSF51366">
    <property type="entry name" value="Ribulose-phoshate binding barrel"/>
    <property type="match status" value="1"/>
</dbReference>
<keyword evidence="5" id="KW-0210">Decarboxylase</keyword>
<dbReference type="OrthoDB" id="9804217at2"/>
<dbReference type="CDD" id="cd00331">
    <property type="entry name" value="IGPS"/>
    <property type="match status" value="1"/>
</dbReference>
<evidence type="ECO:0000256" key="2">
    <source>
        <dbReference type="ARBA" id="ARBA00004696"/>
    </source>
</evidence>
<organism evidence="10 11">
    <name type="scientific">Ornithobacterium rhinotracheale</name>
    <dbReference type="NCBI Taxonomy" id="28251"/>
    <lineage>
        <taxon>Bacteria</taxon>
        <taxon>Pseudomonadati</taxon>
        <taxon>Bacteroidota</taxon>
        <taxon>Flavobacteriia</taxon>
        <taxon>Flavobacteriales</taxon>
        <taxon>Weeksellaceae</taxon>
        <taxon>Ornithobacterium</taxon>
    </lineage>
</organism>
<dbReference type="FunFam" id="3.20.20.70:FF:000024">
    <property type="entry name" value="Indole-3-glycerol phosphate synthase"/>
    <property type="match status" value="1"/>
</dbReference>
<dbReference type="UniPathway" id="UPA00035">
    <property type="reaction ID" value="UER00043"/>
</dbReference>
<evidence type="ECO:0000256" key="8">
    <source>
        <dbReference type="ARBA" id="ARBA00023239"/>
    </source>
</evidence>